<dbReference type="AlphaFoldDB" id="A0A7K9HHS8"/>
<keyword evidence="5" id="KW-1015">Disulfide bond</keyword>
<evidence type="ECO:0000256" key="6">
    <source>
        <dbReference type="SAM" id="Phobius"/>
    </source>
</evidence>
<dbReference type="InterPro" id="IPR016187">
    <property type="entry name" value="CTDL_fold"/>
</dbReference>
<feature type="non-terminal residue" evidence="8">
    <location>
        <position position="1"/>
    </location>
</feature>
<evidence type="ECO:0000313" key="9">
    <source>
        <dbReference type="Proteomes" id="UP000534107"/>
    </source>
</evidence>
<dbReference type="GO" id="GO:0042269">
    <property type="term" value="P:regulation of natural killer cell mediated cytotoxicity"/>
    <property type="evidence" value="ECO:0007669"/>
    <property type="project" value="TreeGrafter"/>
</dbReference>
<accession>A0A7K9HHS8</accession>
<dbReference type="GO" id="GO:0009986">
    <property type="term" value="C:cell surface"/>
    <property type="evidence" value="ECO:0007669"/>
    <property type="project" value="TreeGrafter"/>
</dbReference>
<evidence type="ECO:0000256" key="4">
    <source>
        <dbReference type="ARBA" id="ARBA00022989"/>
    </source>
</evidence>
<name>A0A7K9HHS8_9PICI</name>
<feature type="domain" description="C-type lectin" evidence="7">
    <location>
        <begin position="111"/>
        <end position="215"/>
    </location>
</feature>
<dbReference type="GO" id="GO:0030246">
    <property type="term" value="F:carbohydrate binding"/>
    <property type="evidence" value="ECO:0007669"/>
    <property type="project" value="UniProtKB-KW"/>
</dbReference>
<dbReference type="OrthoDB" id="7357196at2759"/>
<keyword evidence="3" id="KW-0735">Signal-anchor</keyword>
<evidence type="ECO:0000313" key="8">
    <source>
        <dbReference type="EMBL" id="NXH13413.1"/>
    </source>
</evidence>
<evidence type="ECO:0000259" key="7">
    <source>
        <dbReference type="PROSITE" id="PS50041"/>
    </source>
</evidence>
<organism evidence="8 9">
    <name type="scientific">Bucco capensis</name>
    <name type="common">collared puffbird</name>
    <dbReference type="NCBI Taxonomy" id="135168"/>
    <lineage>
        <taxon>Eukaryota</taxon>
        <taxon>Metazoa</taxon>
        <taxon>Chordata</taxon>
        <taxon>Craniata</taxon>
        <taxon>Vertebrata</taxon>
        <taxon>Euteleostomi</taxon>
        <taxon>Archelosauria</taxon>
        <taxon>Archosauria</taxon>
        <taxon>Dinosauria</taxon>
        <taxon>Saurischia</taxon>
        <taxon>Theropoda</taxon>
        <taxon>Coelurosauria</taxon>
        <taxon>Aves</taxon>
        <taxon>Neognathae</taxon>
        <taxon>Neoaves</taxon>
        <taxon>Telluraves</taxon>
        <taxon>Coraciimorphae</taxon>
        <taxon>Piciformes</taxon>
        <taxon>Bucconidae</taxon>
        <taxon>Bucco</taxon>
    </lineage>
</organism>
<dbReference type="SUPFAM" id="SSF56436">
    <property type="entry name" value="C-type lectin-like"/>
    <property type="match status" value="1"/>
</dbReference>
<keyword evidence="9" id="KW-1185">Reference proteome</keyword>
<evidence type="ECO:0000256" key="2">
    <source>
        <dbReference type="ARBA" id="ARBA00022734"/>
    </source>
</evidence>
<keyword evidence="6" id="KW-0812">Transmembrane</keyword>
<dbReference type="PANTHER" id="PTHR46784:SF1">
    <property type="entry name" value="KILLER CELL LECTIN-LIKE RECEPTOR SUBFAMILY B MEMBER 1"/>
    <property type="match status" value="1"/>
</dbReference>
<reference evidence="8 9" key="1">
    <citation type="submission" date="2019-09" db="EMBL/GenBank/DDBJ databases">
        <title>Bird 10,000 Genomes (B10K) Project - Family phase.</title>
        <authorList>
            <person name="Zhang G."/>
        </authorList>
    </citation>
    <scope>NUCLEOTIDE SEQUENCE [LARGE SCALE GENOMIC DNA]</scope>
    <source>
        <strain evidence="8">B10K-DU-001-16</strain>
        <tissue evidence="8">Muscle</tissue>
    </source>
</reference>
<dbReference type="GO" id="GO:0005886">
    <property type="term" value="C:plasma membrane"/>
    <property type="evidence" value="ECO:0007669"/>
    <property type="project" value="TreeGrafter"/>
</dbReference>
<dbReference type="Gene3D" id="3.10.100.10">
    <property type="entry name" value="Mannose-Binding Protein A, subunit A"/>
    <property type="match status" value="1"/>
</dbReference>
<dbReference type="InterPro" id="IPR051527">
    <property type="entry name" value="KLR_subfamily_B"/>
</dbReference>
<feature type="transmembrane region" description="Helical" evidence="6">
    <location>
        <begin position="59"/>
        <end position="81"/>
    </location>
</feature>
<dbReference type="GO" id="GO:0038023">
    <property type="term" value="F:signaling receptor activity"/>
    <property type="evidence" value="ECO:0007669"/>
    <property type="project" value="TreeGrafter"/>
</dbReference>
<keyword evidence="6" id="KW-0472">Membrane</keyword>
<comment type="subcellular location">
    <subcellularLocation>
        <location evidence="1">Membrane</location>
        <topology evidence="1">Single-pass type II membrane protein</topology>
    </subcellularLocation>
</comment>
<gene>
    <name evidence="8" type="primary">Clec5a</name>
    <name evidence="8" type="ORF">BUCCAP_R15194</name>
</gene>
<dbReference type="EMBL" id="VWZO01006952">
    <property type="protein sequence ID" value="NXH13413.1"/>
    <property type="molecule type" value="Genomic_DNA"/>
</dbReference>
<dbReference type="Proteomes" id="UP000534107">
    <property type="component" value="Unassembled WGS sequence"/>
</dbReference>
<evidence type="ECO:0000256" key="1">
    <source>
        <dbReference type="ARBA" id="ARBA00004606"/>
    </source>
</evidence>
<dbReference type="InterPro" id="IPR016186">
    <property type="entry name" value="C-type_lectin-like/link_sf"/>
</dbReference>
<evidence type="ECO:0000256" key="3">
    <source>
        <dbReference type="ARBA" id="ARBA00022968"/>
    </source>
</evidence>
<dbReference type="InterPro" id="IPR001304">
    <property type="entry name" value="C-type_lectin-like"/>
</dbReference>
<dbReference type="CDD" id="cd03593">
    <property type="entry name" value="CLECT_NK_receptors_like"/>
    <property type="match status" value="1"/>
</dbReference>
<proteinExistence type="predicted"/>
<keyword evidence="2" id="KW-0430">Lectin</keyword>
<sequence>MSENLIYADLNLTEPTRPRLQKITDVQDSTYAEVKVQSLDTNAVTNHTSPGKSHCSRRCIAILVAVMILLLVLAVCLIFLYHTTESSPSDSETFSSTSDKTLRCPKGWEKSRERCYLFCQTENKSWTDSRTECTNRDADLVIIDNKEELNYLQNISQLRGQYYFIGLKYSMEEEKWVWINNVEHSRDMFAIRGRHHNDYLCTVIGPRLVETASCDGAPTTHILCEKAANISQR</sequence>
<dbReference type="SMART" id="SM00034">
    <property type="entry name" value="CLECT"/>
    <property type="match status" value="1"/>
</dbReference>
<keyword evidence="4 6" id="KW-1133">Transmembrane helix</keyword>
<evidence type="ECO:0000256" key="5">
    <source>
        <dbReference type="ARBA" id="ARBA00023157"/>
    </source>
</evidence>
<feature type="non-terminal residue" evidence="8">
    <location>
        <position position="233"/>
    </location>
</feature>
<comment type="caution">
    <text evidence="8">The sequence shown here is derived from an EMBL/GenBank/DDBJ whole genome shotgun (WGS) entry which is preliminary data.</text>
</comment>
<dbReference type="PANTHER" id="PTHR46784">
    <property type="entry name" value="KILLER CELL LECTIN-LIKE RECEPTOR SUBFAMILY B MEMBER 1"/>
    <property type="match status" value="1"/>
</dbReference>
<dbReference type="Pfam" id="PF00059">
    <property type="entry name" value="Lectin_C"/>
    <property type="match status" value="1"/>
</dbReference>
<dbReference type="PROSITE" id="PS50041">
    <property type="entry name" value="C_TYPE_LECTIN_2"/>
    <property type="match status" value="1"/>
</dbReference>
<dbReference type="InterPro" id="IPR033992">
    <property type="entry name" value="NKR-like_CTLD"/>
</dbReference>
<protein>
    <submittedName>
        <fullName evidence="8">CLC5A protein</fullName>
    </submittedName>
</protein>